<dbReference type="Pfam" id="PF03703">
    <property type="entry name" value="bPH_2"/>
    <property type="match status" value="3"/>
</dbReference>
<dbReference type="PANTHER" id="PTHR34473:SF2">
    <property type="entry name" value="UPF0699 TRANSMEMBRANE PROTEIN YDBT"/>
    <property type="match status" value="1"/>
</dbReference>
<evidence type="ECO:0000256" key="1">
    <source>
        <dbReference type="SAM" id="MobiDB-lite"/>
    </source>
</evidence>
<organism evidence="4 5">
    <name type="scientific">Arthrobacter pullicola</name>
    <dbReference type="NCBI Taxonomy" id="2762224"/>
    <lineage>
        <taxon>Bacteria</taxon>
        <taxon>Bacillati</taxon>
        <taxon>Actinomycetota</taxon>
        <taxon>Actinomycetes</taxon>
        <taxon>Micrococcales</taxon>
        <taxon>Micrococcaceae</taxon>
        <taxon>Arthrobacter</taxon>
    </lineage>
</organism>
<evidence type="ECO:0000313" key="5">
    <source>
        <dbReference type="Proteomes" id="UP000652763"/>
    </source>
</evidence>
<keyword evidence="2" id="KW-0812">Transmembrane</keyword>
<keyword evidence="2" id="KW-0472">Membrane</keyword>
<feature type="transmembrane region" description="Helical" evidence="2">
    <location>
        <begin position="244"/>
        <end position="263"/>
    </location>
</feature>
<reference evidence="4 5" key="1">
    <citation type="submission" date="2020-08" db="EMBL/GenBank/DDBJ databases">
        <title>A Genomic Blueprint of the Chicken Gut Microbiome.</title>
        <authorList>
            <person name="Gilroy R."/>
            <person name="Ravi A."/>
            <person name="Getino M."/>
            <person name="Pursley I."/>
            <person name="Horton D.L."/>
            <person name="Alikhan N.-F."/>
            <person name="Baker D."/>
            <person name="Gharbi K."/>
            <person name="Hall N."/>
            <person name="Watson M."/>
            <person name="Adriaenssens E.M."/>
            <person name="Foster-Nyarko E."/>
            <person name="Jarju S."/>
            <person name="Secka A."/>
            <person name="Antonio M."/>
            <person name="Oren A."/>
            <person name="Chaudhuri R."/>
            <person name="La Ragione R.M."/>
            <person name="Hildebrand F."/>
            <person name="Pallen M.J."/>
        </authorList>
    </citation>
    <scope>NUCLEOTIDE SEQUENCE [LARGE SCALE GENOMIC DNA]</scope>
    <source>
        <strain evidence="4 5">Sa2BUA2</strain>
    </source>
</reference>
<accession>A0ABR8YDQ1</accession>
<dbReference type="EMBL" id="JACSQC010000001">
    <property type="protein sequence ID" value="MBD8042317.1"/>
    <property type="molecule type" value="Genomic_DNA"/>
</dbReference>
<keyword evidence="2" id="KW-1133">Transmembrane helix</keyword>
<feature type="domain" description="YdbS-like PH" evidence="3">
    <location>
        <begin position="395"/>
        <end position="469"/>
    </location>
</feature>
<evidence type="ECO:0000313" key="4">
    <source>
        <dbReference type="EMBL" id="MBD8042317.1"/>
    </source>
</evidence>
<gene>
    <name evidence="4" type="ORF">H9638_00680</name>
</gene>
<dbReference type="PANTHER" id="PTHR34473">
    <property type="entry name" value="UPF0699 TRANSMEMBRANE PROTEIN YDBS"/>
    <property type="match status" value="1"/>
</dbReference>
<feature type="compositionally biased region" description="Pro residues" evidence="1">
    <location>
        <begin position="536"/>
        <end position="545"/>
    </location>
</feature>
<dbReference type="Proteomes" id="UP000652763">
    <property type="component" value="Unassembled WGS sequence"/>
</dbReference>
<evidence type="ECO:0000256" key="2">
    <source>
        <dbReference type="SAM" id="Phobius"/>
    </source>
</evidence>
<comment type="caution">
    <text evidence="4">The sequence shown here is derived from an EMBL/GenBank/DDBJ whole genome shotgun (WGS) entry which is preliminary data.</text>
</comment>
<dbReference type="InterPro" id="IPR014529">
    <property type="entry name" value="UCP026631"/>
</dbReference>
<dbReference type="RefSeq" id="WP_191745273.1">
    <property type="nucleotide sequence ID" value="NZ_JACSQC010000001.1"/>
</dbReference>
<keyword evidence="5" id="KW-1185">Reference proteome</keyword>
<feature type="compositionally biased region" description="Low complexity" evidence="1">
    <location>
        <begin position="495"/>
        <end position="522"/>
    </location>
</feature>
<dbReference type="InterPro" id="IPR005182">
    <property type="entry name" value="YdbS-like_PH"/>
</dbReference>
<protein>
    <submittedName>
        <fullName evidence="4">PH domain-containing protein</fullName>
    </submittedName>
</protein>
<sequence length="560" mass="60090">MTAASGDRENQELPENPEPVPAAEPDWKRVHPVSPLVRGWIALAAIAYFVGRDRVEAMFRNEGGGPLPDGTPVLWAVLGLLAVLLVVAGIFFLSWWFTRYQVTADHVRVRSGILFRQHRQARLDRVQAIDIVQPLLARLFGLAELRFEVADAGESAVRLAFLRLDDARSLRATILDRASGAEPEAGTGNHGAGRAPASEAPEYPILALAPGRVLGAALLSGNTVFLLLGTAFVVVLAAVTREGISLAVIIPVLLGVAGGYWSAINSAWNFRAAVSRDGIRVRYGLLDTRTQTVPPGRIQAVAVSQPLLWRLTGWYRVSVNVAGYGTGATSEGAARTRLLPAGTLEETMQILAIVLPNPGSDDPYGLFAAGMAGSGEAHGFTNSPRRARWVAPLQWRRSGFAVTQTALLSRSGRLWRSLAVVPHERIQSMALEQGPLARKLRIADLRLHSTPGPVAPRIRQIDAAAALQLFDEQSLRARDARRRDRTERWLHRETATGPAPAAEASAGLPERAASAEAAPAEAAPEERAPGTALPSEAPPGGPPHAGPAATPTEENWNEHR</sequence>
<feature type="transmembrane region" description="Helical" evidence="2">
    <location>
        <begin position="213"/>
        <end position="237"/>
    </location>
</feature>
<feature type="region of interest" description="Disordered" evidence="1">
    <location>
        <begin position="478"/>
        <end position="560"/>
    </location>
</feature>
<feature type="domain" description="YdbS-like PH" evidence="3">
    <location>
        <begin position="95"/>
        <end position="174"/>
    </location>
</feature>
<feature type="compositionally biased region" description="Basic and acidic residues" evidence="1">
    <location>
        <begin position="478"/>
        <end position="494"/>
    </location>
</feature>
<feature type="region of interest" description="Disordered" evidence="1">
    <location>
        <begin position="1"/>
        <end position="26"/>
    </location>
</feature>
<dbReference type="PIRSF" id="PIRSF026631">
    <property type="entry name" value="UCP026631"/>
    <property type="match status" value="1"/>
</dbReference>
<feature type="compositionally biased region" description="Basic and acidic residues" evidence="1">
    <location>
        <begin position="1"/>
        <end position="11"/>
    </location>
</feature>
<name>A0ABR8YDQ1_9MICC</name>
<feature type="transmembrane region" description="Helical" evidence="2">
    <location>
        <begin position="72"/>
        <end position="97"/>
    </location>
</feature>
<feature type="domain" description="YdbS-like PH" evidence="3">
    <location>
        <begin position="269"/>
        <end position="345"/>
    </location>
</feature>
<evidence type="ECO:0000259" key="3">
    <source>
        <dbReference type="Pfam" id="PF03703"/>
    </source>
</evidence>
<proteinExistence type="predicted"/>